<name>A0A2P7S1C0_9HYPH</name>
<feature type="chain" id="PRO_5015146892" description="DUF1236 domain-containing protein" evidence="2">
    <location>
        <begin position="24"/>
        <end position="207"/>
    </location>
</feature>
<gene>
    <name evidence="3" type="ORF">C7I85_25245</name>
</gene>
<sequence>MRQILLKGAVALALGLAPAIATAQTETKKKPPEQSEGQQGGQSGTEKGQAPAGGQNMENGSENGQEAPTKPEGGETKQPKMKKQGEQKNEQNGETGQPTEKRMEEHGGGTKQGGETKAKHSEKRHVSDEQRTELKRVFGESHVKPAPQVNFSVGVGAHVPREIHLYRLPPRIVEIIPGYEGFMYFELADGRIAIVDPETLEIVLIIA</sequence>
<organism evidence="3 4">
    <name type="scientific">Pseudaminobacter soli</name>
    <name type="common">ex Li et al. 2025</name>
    <dbReference type="NCBI Taxonomy" id="1295366"/>
    <lineage>
        <taxon>Bacteria</taxon>
        <taxon>Pseudomonadati</taxon>
        <taxon>Pseudomonadota</taxon>
        <taxon>Alphaproteobacteria</taxon>
        <taxon>Hyphomicrobiales</taxon>
        <taxon>Phyllobacteriaceae</taxon>
        <taxon>Pseudaminobacter</taxon>
    </lineage>
</organism>
<dbReference type="InterPro" id="IPR009642">
    <property type="entry name" value="DUF1236"/>
</dbReference>
<evidence type="ECO:0000256" key="2">
    <source>
        <dbReference type="SAM" id="SignalP"/>
    </source>
</evidence>
<comment type="caution">
    <text evidence="3">The sequence shown here is derived from an EMBL/GenBank/DDBJ whole genome shotgun (WGS) entry which is preliminary data.</text>
</comment>
<evidence type="ECO:0008006" key="5">
    <source>
        <dbReference type="Google" id="ProtNLM"/>
    </source>
</evidence>
<dbReference type="RefSeq" id="WP_106726763.1">
    <property type="nucleotide sequence ID" value="NZ_PXYL01000019.1"/>
</dbReference>
<accession>A0A2P7S1C0</accession>
<dbReference type="EMBL" id="PXYL01000019">
    <property type="protein sequence ID" value="PSJ56274.1"/>
    <property type="molecule type" value="Genomic_DNA"/>
</dbReference>
<feature type="compositionally biased region" description="Polar residues" evidence="1">
    <location>
        <begin position="56"/>
        <end position="66"/>
    </location>
</feature>
<dbReference type="Proteomes" id="UP000240653">
    <property type="component" value="Unassembled WGS sequence"/>
</dbReference>
<proteinExistence type="predicted"/>
<keyword evidence="2" id="KW-0732">Signal</keyword>
<dbReference type="OrthoDB" id="102964at2"/>
<evidence type="ECO:0000256" key="1">
    <source>
        <dbReference type="SAM" id="MobiDB-lite"/>
    </source>
</evidence>
<feature type="signal peptide" evidence="2">
    <location>
        <begin position="1"/>
        <end position="23"/>
    </location>
</feature>
<feature type="compositionally biased region" description="Basic and acidic residues" evidence="1">
    <location>
        <begin position="99"/>
        <end position="130"/>
    </location>
</feature>
<evidence type="ECO:0000313" key="4">
    <source>
        <dbReference type="Proteomes" id="UP000240653"/>
    </source>
</evidence>
<dbReference type="AlphaFoldDB" id="A0A2P7S1C0"/>
<keyword evidence="4" id="KW-1185">Reference proteome</keyword>
<protein>
    <recommendedName>
        <fullName evidence="5">DUF1236 domain-containing protein</fullName>
    </recommendedName>
</protein>
<evidence type="ECO:0000313" key="3">
    <source>
        <dbReference type="EMBL" id="PSJ56274.1"/>
    </source>
</evidence>
<dbReference type="Pfam" id="PF06823">
    <property type="entry name" value="DUF1236"/>
    <property type="match status" value="1"/>
</dbReference>
<reference evidence="3 4" key="1">
    <citation type="submission" date="2018-03" db="EMBL/GenBank/DDBJ databases">
        <title>The draft genome of Mesorhizobium soli JCM 19897.</title>
        <authorList>
            <person name="Li L."/>
            <person name="Liu L."/>
            <person name="Liang L."/>
            <person name="Wang T."/>
            <person name="Zhang X."/>
        </authorList>
    </citation>
    <scope>NUCLEOTIDE SEQUENCE [LARGE SCALE GENOMIC DNA]</scope>
    <source>
        <strain evidence="3 4">JCM 19897</strain>
    </source>
</reference>
<feature type="compositionally biased region" description="Basic and acidic residues" evidence="1">
    <location>
        <begin position="72"/>
        <end position="91"/>
    </location>
</feature>
<feature type="region of interest" description="Disordered" evidence="1">
    <location>
        <begin position="23"/>
        <end position="130"/>
    </location>
</feature>